<proteinExistence type="predicted"/>
<dbReference type="EMBL" id="CP021112">
    <property type="protein sequence ID" value="ARP98161.1"/>
    <property type="molecule type" value="Genomic_DNA"/>
</dbReference>
<dbReference type="RefSeq" id="WP_086086475.1">
    <property type="nucleotide sequence ID" value="NZ_CP021112.1"/>
</dbReference>
<evidence type="ECO:0000313" key="1">
    <source>
        <dbReference type="EMBL" id="ARP98161.1"/>
    </source>
</evidence>
<name>A0A1W6ZLD4_9HYPH</name>
<dbReference type="KEGG" id="psin:CAK95_02985"/>
<dbReference type="AlphaFoldDB" id="A0A1W6ZLD4"/>
<reference evidence="1 2" key="1">
    <citation type="submission" date="2017-05" db="EMBL/GenBank/DDBJ databases">
        <title>Full genome sequence of Pseudorhodoplanes sinuspersici.</title>
        <authorList>
            <person name="Dastgheib S.M.M."/>
            <person name="Shavandi M."/>
            <person name="Tirandaz H."/>
        </authorList>
    </citation>
    <scope>NUCLEOTIDE SEQUENCE [LARGE SCALE GENOMIC DNA]</scope>
    <source>
        <strain evidence="1 2">RIPI110</strain>
    </source>
</reference>
<dbReference type="STRING" id="1235591.CAK95_02985"/>
<organism evidence="1 2">
    <name type="scientific">Pseudorhodoplanes sinuspersici</name>
    <dbReference type="NCBI Taxonomy" id="1235591"/>
    <lineage>
        <taxon>Bacteria</taxon>
        <taxon>Pseudomonadati</taxon>
        <taxon>Pseudomonadota</taxon>
        <taxon>Alphaproteobacteria</taxon>
        <taxon>Hyphomicrobiales</taxon>
        <taxon>Pseudorhodoplanes</taxon>
    </lineage>
</organism>
<protein>
    <submittedName>
        <fullName evidence="1">Uncharacterized protein</fullName>
    </submittedName>
</protein>
<dbReference type="OrthoDB" id="7819637at2"/>
<accession>A0A1W6ZLD4</accession>
<sequence length="244" mass="27749">MSLPQKEYYALTEVEQRWGMRRLDTAYFAENGRIEISIRTHELDVISGTATHPKAPWGRSTEQTWRHDGLLPLRPGDLSAVLRRGYYVVSEFKAEPGRFLSICSPSTPIRVEPVDLLVTDAEVIRFEQEFGPFDASARQPKREMQHTADFSEVIVAGRAFRFRGVQAAIVRLLHESAGAGKPWVSGKQLLREAGSHSTRLLDVFKRHPDWRDLVESDGCGAYRLKLPDALERSRFFRRANRASA</sequence>
<gene>
    <name evidence="1" type="ORF">CAK95_02985</name>
</gene>
<evidence type="ECO:0000313" key="2">
    <source>
        <dbReference type="Proteomes" id="UP000194137"/>
    </source>
</evidence>
<keyword evidence="2" id="KW-1185">Reference proteome</keyword>
<dbReference type="Proteomes" id="UP000194137">
    <property type="component" value="Chromosome"/>
</dbReference>